<proteinExistence type="predicted"/>
<keyword evidence="3" id="KW-1185">Reference proteome</keyword>
<feature type="compositionally biased region" description="Basic residues" evidence="1">
    <location>
        <begin position="32"/>
        <end position="42"/>
    </location>
</feature>
<dbReference type="Proteomes" id="UP000011713">
    <property type="component" value="Unassembled WGS sequence"/>
</dbReference>
<evidence type="ECO:0000313" key="2">
    <source>
        <dbReference type="EnsemblProtists" id="HpaP801672"/>
    </source>
</evidence>
<accession>M4B5X2</accession>
<dbReference type="InParanoid" id="M4B5X2"/>
<reference evidence="2" key="2">
    <citation type="submission" date="2015-06" db="UniProtKB">
        <authorList>
            <consortium name="EnsemblProtists"/>
        </authorList>
    </citation>
    <scope>IDENTIFICATION</scope>
    <source>
        <strain evidence="2">Emoy2</strain>
    </source>
</reference>
<sequence length="64" mass="7629">MGYQVISQTVPKFETMGSRSEHRYGHQTWLSSHRRQPRRNGYWKRPASGTWDQDRFPRAGCTME</sequence>
<dbReference type="HOGENOM" id="CLU_2872434_0_0_1"/>
<dbReference type="AlphaFoldDB" id="M4B5X2"/>
<reference evidence="3" key="1">
    <citation type="journal article" date="2010" name="Science">
        <title>Signatures of adaptation to obligate biotrophy in the Hyaloperonospora arabidopsidis genome.</title>
        <authorList>
            <person name="Baxter L."/>
            <person name="Tripathy S."/>
            <person name="Ishaque N."/>
            <person name="Boot N."/>
            <person name="Cabral A."/>
            <person name="Kemen E."/>
            <person name="Thines M."/>
            <person name="Ah-Fong A."/>
            <person name="Anderson R."/>
            <person name="Badejoko W."/>
            <person name="Bittner-Eddy P."/>
            <person name="Boore J.L."/>
            <person name="Chibucos M.C."/>
            <person name="Coates M."/>
            <person name="Dehal P."/>
            <person name="Delehaunty K."/>
            <person name="Dong S."/>
            <person name="Downton P."/>
            <person name="Dumas B."/>
            <person name="Fabro G."/>
            <person name="Fronick C."/>
            <person name="Fuerstenberg S.I."/>
            <person name="Fulton L."/>
            <person name="Gaulin E."/>
            <person name="Govers F."/>
            <person name="Hughes L."/>
            <person name="Humphray S."/>
            <person name="Jiang R.H."/>
            <person name="Judelson H."/>
            <person name="Kamoun S."/>
            <person name="Kyung K."/>
            <person name="Meijer H."/>
            <person name="Minx P."/>
            <person name="Morris P."/>
            <person name="Nelson J."/>
            <person name="Phuntumart V."/>
            <person name="Qutob D."/>
            <person name="Rehmany A."/>
            <person name="Rougon-Cardoso A."/>
            <person name="Ryden P."/>
            <person name="Torto-Alalibo T."/>
            <person name="Studholme D."/>
            <person name="Wang Y."/>
            <person name="Win J."/>
            <person name="Wood J."/>
            <person name="Clifton S.W."/>
            <person name="Rogers J."/>
            <person name="Van den Ackerveken G."/>
            <person name="Jones J.D."/>
            <person name="McDowell J.M."/>
            <person name="Beynon J."/>
            <person name="Tyler B.M."/>
        </authorList>
    </citation>
    <scope>NUCLEOTIDE SEQUENCE [LARGE SCALE GENOMIC DNA]</scope>
    <source>
        <strain evidence="3">Emoy2</strain>
    </source>
</reference>
<protein>
    <submittedName>
        <fullName evidence="2">Uncharacterized protein</fullName>
    </submittedName>
</protein>
<evidence type="ECO:0000313" key="3">
    <source>
        <dbReference type="Proteomes" id="UP000011713"/>
    </source>
</evidence>
<dbReference type="EMBL" id="JH598461">
    <property type="status" value="NOT_ANNOTATED_CDS"/>
    <property type="molecule type" value="Genomic_DNA"/>
</dbReference>
<feature type="region of interest" description="Disordered" evidence="1">
    <location>
        <begin position="17"/>
        <end position="64"/>
    </location>
</feature>
<dbReference type="VEuPathDB" id="FungiDB:HpaG801672"/>
<evidence type="ECO:0000256" key="1">
    <source>
        <dbReference type="SAM" id="MobiDB-lite"/>
    </source>
</evidence>
<organism evidence="2 3">
    <name type="scientific">Hyaloperonospora arabidopsidis (strain Emoy2)</name>
    <name type="common">Downy mildew agent</name>
    <name type="synonym">Peronospora arabidopsidis</name>
    <dbReference type="NCBI Taxonomy" id="559515"/>
    <lineage>
        <taxon>Eukaryota</taxon>
        <taxon>Sar</taxon>
        <taxon>Stramenopiles</taxon>
        <taxon>Oomycota</taxon>
        <taxon>Peronosporomycetes</taxon>
        <taxon>Peronosporales</taxon>
        <taxon>Peronosporaceae</taxon>
        <taxon>Hyaloperonospora</taxon>
    </lineage>
</organism>
<name>M4B5X2_HYAAE</name>
<dbReference type="EnsemblProtists" id="HpaT801672">
    <property type="protein sequence ID" value="HpaP801672"/>
    <property type="gene ID" value="HpaG801672"/>
</dbReference>